<dbReference type="PANTHER" id="PTHR11260">
    <property type="entry name" value="GLUTATHIONE S-TRANSFERASE, GST, SUPERFAMILY, GST DOMAIN CONTAINING"/>
    <property type="match status" value="1"/>
</dbReference>
<comment type="subcellular location">
    <subcellularLocation>
        <location evidence="1">Cytoplasm</location>
        <location evidence="1">Cytosol</location>
    </subcellularLocation>
</comment>
<dbReference type="InterPro" id="IPR045074">
    <property type="entry name" value="GST_C_Tau"/>
</dbReference>
<comment type="catalytic activity">
    <reaction evidence="6">
        <text>RX + glutathione = an S-substituted glutathione + a halide anion + H(+)</text>
        <dbReference type="Rhea" id="RHEA:16437"/>
        <dbReference type="ChEBI" id="CHEBI:15378"/>
        <dbReference type="ChEBI" id="CHEBI:16042"/>
        <dbReference type="ChEBI" id="CHEBI:17792"/>
        <dbReference type="ChEBI" id="CHEBI:57925"/>
        <dbReference type="ChEBI" id="CHEBI:90779"/>
        <dbReference type="EC" id="2.5.1.18"/>
    </reaction>
</comment>
<keyword evidence="3" id="KW-0216">Detoxification</keyword>
<dbReference type="InterPro" id="IPR036282">
    <property type="entry name" value="Glutathione-S-Trfase_C_sf"/>
</dbReference>
<evidence type="ECO:0000256" key="4">
    <source>
        <dbReference type="ARBA" id="ARBA00022679"/>
    </source>
</evidence>
<name>A0ABR0R544_GOSAR</name>
<dbReference type="SUPFAM" id="SSF47616">
    <property type="entry name" value="GST C-terminal domain-like"/>
    <property type="match status" value="2"/>
</dbReference>
<dbReference type="CDD" id="cd03185">
    <property type="entry name" value="GST_C_Tau"/>
    <property type="match status" value="2"/>
</dbReference>
<evidence type="ECO:0000259" key="8">
    <source>
        <dbReference type="PROSITE" id="PS50405"/>
    </source>
</evidence>
<dbReference type="PANTHER" id="PTHR11260:SF752">
    <property type="entry name" value="GLUTATHIONE TRANSFERASE"/>
    <property type="match status" value="1"/>
</dbReference>
<dbReference type="EMBL" id="JARKNE010000001">
    <property type="protein sequence ID" value="KAK5846687.1"/>
    <property type="molecule type" value="Genomic_DNA"/>
</dbReference>
<accession>A0ABR0R544</accession>
<comment type="caution">
    <text evidence="9">The sequence shown here is derived from an EMBL/GenBank/DDBJ whole genome shotgun (WGS) entry which is preliminary data.</text>
</comment>
<dbReference type="SFLD" id="SFLDG00358">
    <property type="entry name" value="Main_(cytGST)"/>
    <property type="match status" value="2"/>
</dbReference>
<evidence type="ECO:0000256" key="1">
    <source>
        <dbReference type="ARBA" id="ARBA00004514"/>
    </source>
</evidence>
<dbReference type="SFLD" id="SFLDS00019">
    <property type="entry name" value="Glutathione_Transferase_(cytos"/>
    <property type="match status" value="2"/>
</dbReference>
<dbReference type="InterPro" id="IPR004045">
    <property type="entry name" value="Glutathione_S-Trfase_N"/>
</dbReference>
<sequence>MKWRTIFSSKTMGDDEEVKVFGMWASPYSRRVELALKLKGIPYEYIEEDLSNKSALLIKHNPVHQKIPVLVHNGKSIPESLVILEYIDETWRNNPILLSQDPYDRAMARFWAKFIDEKILSTTRKVSFTTGKEQEHAIEEVTEQLKLLENEVKGKAYFGGEGIGYVDIVANFLVFWFGNLQEALGINIFSQHKFPFIFEWIQKQLKIDMVDESRIPKDKHLTYIRTRLAAFKSASNPFSRRVELALKLKAIPYQYIEEDLSNKTPSLLRYNPVHKKVPVLVHNDKPVAESMVIIEYMDETWENNHILPRDPYERAMARFYAKFIDDKLLPTLAKLGQTAGKEKEETIEEIHEQLKILEDELKGKQFFGGQRIGYLDIVAMILVWLHLAGSITGQKILSTENFPLIYEWIERVMKMEVVNECLIPEEKRQDWIQLAQRAPKSASN</sequence>
<organism evidence="9 10">
    <name type="scientific">Gossypium arboreum</name>
    <name type="common">Tree cotton</name>
    <name type="synonym">Gossypium nanking</name>
    <dbReference type="NCBI Taxonomy" id="29729"/>
    <lineage>
        <taxon>Eukaryota</taxon>
        <taxon>Viridiplantae</taxon>
        <taxon>Streptophyta</taxon>
        <taxon>Embryophyta</taxon>
        <taxon>Tracheophyta</taxon>
        <taxon>Spermatophyta</taxon>
        <taxon>Magnoliopsida</taxon>
        <taxon>eudicotyledons</taxon>
        <taxon>Gunneridae</taxon>
        <taxon>Pentapetalae</taxon>
        <taxon>rosids</taxon>
        <taxon>malvids</taxon>
        <taxon>Malvales</taxon>
        <taxon>Malvaceae</taxon>
        <taxon>Malvoideae</taxon>
        <taxon>Gossypium</taxon>
    </lineage>
</organism>
<feature type="domain" description="GST C-terminal" evidence="8">
    <location>
        <begin position="310"/>
        <end position="433"/>
    </location>
</feature>
<keyword evidence="10" id="KW-1185">Reference proteome</keyword>
<evidence type="ECO:0000256" key="5">
    <source>
        <dbReference type="ARBA" id="ARBA00025743"/>
    </source>
</evidence>
<gene>
    <name evidence="9" type="ORF">PVK06_002984</name>
</gene>
<dbReference type="Pfam" id="PF13409">
    <property type="entry name" value="GST_N_2"/>
    <property type="match status" value="1"/>
</dbReference>
<dbReference type="SFLD" id="SFLDG01152">
    <property type="entry name" value="Main.3:_Omega-_and_Tau-like"/>
    <property type="match status" value="2"/>
</dbReference>
<comment type="similarity">
    <text evidence="5">Belongs to the GST superfamily. Tau family.</text>
</comment>
<dbReference type="Pfam" id="PF02798">
    <property type="entry name" value="GST_N"/>
    <property type="match status" value="1"/>
</dbReference>
<evidence type="ECO:0000256" key="6">
    <source>
        <dbReference type="ARBA" id="ARBA00047960"/>
    </source>
</evidence>
<dbReference type="EC" id="2.5.1.18" evidence="2"/>
<reference evidence="9 10" key="1">
    <citation type="submission" date="2023-03" db="EMBL/GenBank/DDBJ databases">
        <title>WGS of Gossypium arboreum.</title>
        <authorList>
            <person name="Yu D."/>
        </authorList>
    </citation>
    <scope>NUCLEOTIDE SEQUENCE [LARGE SCALE GENOMIC DNA]</scope>
    <source>
        <tissue evidence="9">Leaf</tissue>
    </source>
</reference>
<dbReference type="Proteomes" id="UP001358586">
    <property type="component" value="Chromosome 1"/>
</dbReference>
<dbReference type="InterPro" id="IPR036249">
    <property type="entry name" value="Thioredoxin-like_sf"/>
</dbReference>
<dbReference type="Gene3D" id="1.20.1050.10">
    <property type="match status" value="2"/>
</dbReference>
<dbReference type="InterPro" id="IPR010987">
    <property type="entry name" value="Glutathione-S-Trfase_C-like"/>
</dbReference>
<evidence type="ECO:0000256" key="2">
    <source>
        <dbReference type="ARBA" id="ARBA00012452"/>
    </source>
</evidence>
<dbReference type="Gene3D" id="3.40.30.10">
    <property type="entry name" value="Glutaredoxin"/>
    <property type="match status" value="2"/>
</dbReference>
<dbReference type="InterPro" id="IPR004046">
    <property type="entry name" value="GST_C"/>
</dbReference>
<evidence type="ECO:0000313" key="9">
    <source>
        <dbReference type="EMBL" id="KAK5846687.1"/>
    </source>
</evidence>
<feature type="domain" description="GST C-terminal" evidence="8">
    <location>
        <begin position="101"/>
        <end position="228"/>
    </location>
</feature>
<dbReference type="PROSITE" id="PS50404">
    <property type="entry name" value="GST_NTER"/>
    <property type="match status" value="2"/>
</dbReference>
<keyword evidence="4" id="KW-0808">Transferase</keyword>
<feature type="domain" description="GST N-terminal" evidence="7">
    <location>
        <begin position="226"/>
        <end position="305"/>
    </location>
</feature>
<dbReference type="CDD" id="cd03058">
    <property type="entry name" value="GST_N_Tau"/>
    <property type="match status" value="2"/>
</dbReference>
<evidence type="ECO:0000259" key="7">
    <source>
        <dbReference type="PROSITE" id="PS50404"/>
    </source>
</evidence>
<evidence type="ECO:0000256" key="3">
    <source>
        <dbReference type="ARBA" id="ARBA00022575"/>
    </source>
</evidence>
<feature type="domain" description="GST N-terminal" evidence="7">
    <location>
        <begin position="16"/>
        <end position="95"/>
    </location>
</feature>
<dbReference type="InterPro" id="IPR045073">
    <property type="entry name" value="Omega/Tau-like"/>
</dbReference>
<dbReference type="SUPFAM" id="SSF52833">
    <property type="entry name" value="Thioredoxin-like"/>
    <property type="match status" value="2"/>
</dbReference>
<dbReference type="InterPro" id="IPR040079">
    <property type="entry name" value="Glutathione_S-Trfase"/>
</dbReference>
<proteinExistence type="inferred from homology"/>
<dbReference type="Pfam" id="PF00043">
    <property type="entry name" value="GST_C"/>
    <property type="match status" value="2"/>
</dbReference>
<dbReference type="PROSITE" id="PS50405">
    <property type="entry name" value="GST_CTER"/>
    <property type="match status" value="2"/>
</dbReference>
<protein>
    <recommendedName>
        <fullName evidence="2">glutathione transferase</fullName>
        <ecNumber evidence="2">2.5.1.18</ecNumber>
    </recommendedName>
</protein>
<evidence type="ECO:0000313" key="10">
    <source>
        <dbReference type="Proteomes" id="UP001358586"/>
    </source>
</evidence>